<dbReference type="KEGG" id="bvv:BHK69_08845"/>
<keyword evidence="1" id="KW-0732">Signal</keyword>
<dbReference type="RefSeq" id="WP_069689771.1">
    <property type="nucleotide sequence ID" value="NZ_CP017147.1"/>
</dbReference>
<dbReference type="SUPFAM" id="SSF53850">
    <property type="entry name" value="Periplasmic binding protein-like II"/>
    <property type="match status" value="1"/>
</dbReference>
<gene>
    <name evidence="3" type="ORF">BHK69_08845</name>
</gene>
<dbReference type="AlphaFoldDB" id="A0A1D7TZL1"/>
<protein>
    <submittedName>
        <fullName evidence="3">Glycine betaine ABC transporter substrate-binding protein</fullName>
    </submittedName>
</protein>
<dbReference type="Gene3D" id="3.40.190.100">
    <property type="entry name" value="Glycine betaine-binding periplasmic protein, domain 2"/>
    <property type="match status" value="1"/>
</dbReference>
<reference evidence="3 4" key="1">
    <citation type="journal article" date="2015" name="Antonie Van Leeuwenhoek">
        <title>Bosea vaviloviae sp. nov., a new species of slow-growing rhizobia isolated from nodules of the relict species Vavilovia formosa (Stev.) Fed.</title>
        <authorList>
            <person name="Safronova V.I."/>
            <person name="Kuznetsova I.G."/>
            <person name="Sazanova A.L."/>
            <person name="Kimeklis A.K."/>
            <person name="Belimov A.A."/>
            <person name="Andronov E.E."/>
            <person name="Pinaev A.G."/>
            <person name="Chizhevskaya E.P."/>
            <person name="Pukhaev A.R."/>
            <person name="Popov K.P."/>
            <person name="Willems A."/>
            <person name="Tikhonovich I.A."/>
        </authorList>
    </citation>
    <scope>NUCLEOTIDE SEQUENCE [LARGE SCALE GENOMIC DNA]</scope>
    <source>
        <strain evidence="3 4">Vaf18</strain>
    </source>
</reference>
<dbReference type="NCBIfam" id="NF008334">
    <property type="entry name" value="PRK11119.1"/>
    <property type="match status" value="1"/>
</dbReference>
<sequence length="344" mass="37194">MAASWTGKTGSIFALACAGFLALSPAGAQSLPGEGRTVRIAVGDTLGATRMHDHILETAFRKLGYKTAETQINPTLFFQAAALGDLDMLSGLNFPQREPQFKTVEKQLATIGDGTIIEGGINGYLIDKKTADANNITQLDQLKDPKIAAALAADGKVNLINCDPGWSCGDVVEYQLDKFGLKNTIKSVRGKYEALMAEAIGRALRGEPTLYYAWSPSWVMDKLVPGKDVVWLPTPFDAVPPNLKVSTSALVSGVKGCAGGQDPCRMALGQWNYMPVANRDFLAKNPAIRRFLELARYPRDTWAKWEGVIAADSSPRAIRAAGDSWIKENQTLFDGWIAEATAAR</sequence>
<dbReference type="Proteomes" id="UP000094969">
    <property type="component" value="Chromosome"/>
</dbReference>
<dbReference type="InterPro" id="IPR007210">
    <property type="entry name" value="ABC_Gly_betaine_transp_sub-bd"/>
</dbReference>
<dbReference type="Pfam" id="PF04069">
    <property type="entry name" value="OpuAC"/>
    <property type="match status" value="1"/>
</dbReference>
<evidence type="ECO:0000256" key="1">
    <source>
        <dbReference type="SAM" id="SignalP"/>
    </source>
</evidence>
<dbReference type="GO" id="GO:0043190">
    <property type="term" value="C:ATP-binding cassette (ABC) transporter complex"/>
    <property type="evidence" value="ECO:0007669"/>
    <property type="project" value="InterPro"/>
</dbReference>
<evidence type="ECO:0000313" key="4">
    <source>
        <dbReference type="Proteomes" id="UP000094969"/>
    </source>
</evidence>
<evidence type="ECO:0000313" key="3">
    <source>
        <dbReference type="EMBL" id="AOO80553.1"/>
    </source>
</evidence>
<dbReference type="STRING" id="1526658.BHK69_08845"/>
<name>A0A1D7TZL1_9HYPH</name>
<feature type="signal peptide" evidence="1">
    <location>
        <begin position="1"/>
        <end position="28"/>
    </location>
</feature>
<evidence type="ECO:0000259" key="2">
    <source>
        <dbReference type="Pfam" id="PF04069"/>
    </source>
</evidence>
<dbReference type="GO" id="GO:0022857">
    <property type="term" value="F:transmembrane transporter activity"/>
    <property type="evidence" value="ECO:0007669"/>
    <property type="project" value="InterPro"/>
</dbReference>
<dbReference type="EMBL" id="CP017147">
    <property type="protein sequence ID" value="AOO80553.1"/>
    <property type="molecule type" value="Genomic_DNA"/>
</dbReference>
<dbReference type="OrthoDB" id="9786266at2"/>
<feature type="domain" description="ABC-type glycine betaine transport system substrate-binding" evidence="2">
    <location>
        <begin position="37"/>
        <end position="326"/>
    </location>
</feature>
<organism evidence="3 4">
    <name type="scientific">Bosea vaviloviae</name>
    <dbReference type="NCBI Taxonomy" id="1526658"/>
    <lineage>
        <taxon>Bacteria</taxon>
        <taxon>Pseudomonadati</taxon>
        <taxon>Pseudomonadota</taxon>
        <taxon>Alphaproteobacteria</taxon>
        <taxon>Hyphomicrobiales</taxon>
        <taxon>Boseaceae</taxon>
        <taxon>Bosea</taxon>
    </lineage>
</organism>
<keyword evidence="4" id="KW-1185">Reference proteome</keyword>
<dbReference type="Gene3D" id="3.40.190.10">
    <property type="entry name" value="Periplasmic binding protein-like II"/>
    <property type="match status" value="1"/>
</dbReference>
<feature type="chain" id="PRO_5009099813" evidence="1">
    <location>
        <begin position="29"/>
        <end position="344"/>
    </location>
</feature>
<proteinExistence type="predicted"/>
<accession>A0A1D7TZL1</accession>